<dbReference type="PANTHER" id="PTHR15822">
    <property type="entry name" value="TRAF AND TNF RECEPTOR-ASSOCIATED PROTEIN"/>
    <property type="match status" value="1"/>
</dbReference>
<keyword evidence="5" id="KW-0479">Metal-binding</keyword>
<dbReference type="InterPro" id="IPR051547">
    <property type="entry name" value="TDP2-like"/>
</dbReference>
<evidence type="ECO:0000256" key="3">
    <source>
        <dbReference type="ARBA" id="ARBA00004322"/>
    </source>
</evidence>
<evidence type="ECO:0000256" key="1">
    <source>
        <dbReference type="ARBA" id="ARBA00001936"/>
    </source>
</evidence>
<dbReference type="GO" id="GO:0046872">
    <property type="term" value="F:metal ion binding"/>
    <property type="evidence" value="ECO:0007669"/>
    <property type="project" value="UniProtKB-KW"/>
</dbReference>
<keyword evidence="7" id="KW-0378">Hydrolase</keyword>
<dbReference type="InterPro" id="IPR005135">
    <property type="entry name" value="Endo/exonuclease/phosphatase"/>
</dbReference>
<keyword evidence="9" id="KW-0234">DNA repair</keyword>
<proteinExistence type="predicted"/>
<comment type="caution">
    <text evidence="13">The sequence shown here is derived from an EMBL/GenBank/DDBJ whole genome shotgun (WGS) entry which is preliminary data.</text>
</comment>
<evidence type="ECO:0000256" key="9">
    <source>
        <dbReference type="ARBA" id="ARBA00023204"/>
    </source>
</evidence>
<reference evidence="13 14" key="1">
    <citation type="journal article" date="2021" name="Sci. Rep.">
        <title>The genome of the diatom Chaetoceros tenuissimus carries an ancient integrated fragment of an extant virus.</title>
        <authorList>
            <person name="Hongo Y."/>
            <person name="Kimura K."/>
            <person name="Takaki Y."/>
            <person name="Yoshida Y."/>
            <person name="Baba S."/>
            <person name="Kobayashi G."/>
            <person name="Nagasaki K."/>
            <person name="Hano T."/>
            <person name="Tomaru Y."/>
        </authorList>
    </citation>
    <scope>NUCLEOTIDE SEQUENCE [LARGE SCALE GENOMIC DNA]</scope>
    <source>
        <strain evidence="13 14">NIES-3715</strain>
    </source>
</reference>
<dbReference type="Pfam" id="PF03372">
    <property type="entry name" value="Exo_endo_phos"/>
    <property type="match status" value="1"/>
</dbReference>
<comment type="cofactor">
    <cofactor evidence="1">
        <name>Mn(2+)</name>
        <dbReference type="ChEBI" id="CHEBI:29035"/>
    </cofactor>
</comment>
<evidence type="ECO:0000256" key="7">
    <source>
        <dbReference type="ARBA" id="ARBA00022801"/>
    </source>
</evidence>
<feature type="compositionally biased region" description="Basic and acidic residues" evidence="11">
    <location>
        <begin position="1"/>
        <end position="30"/>
    </location>
</feature>
<evidence type="ECO:0000256" key="11">
    <source>
        <dbReference type="SAM" id="MobiDB-lite"/>
    </source>
</evidence>
<dbReference type="GO" id="GO:0004518">
    <property type="term" value="F:nuclease activity"/>
    <property type="evidence" value="ECO:0007669"/>
    <property type="project" value="UniProtKB-KW"/>
</dbReference>
<keyword evidence="6" id="KW-0227">DNA damage</keyword>
<dbReference type="Proteomes" id="UP001054902">
    <property type="component" value="Unassembled WGS sequence"/>
</dbReference>
<feature type="region of interest" description="Disordered" evidence="11">
    <location>
        <begin position="113"/>
        <end position="137"/>
    </location>
</feature>
<dbReference type="Gene3D" id="3.60.10.10">
    <property type="entry name" value="Endonuclease/exonuclease/phosphatase"/>
    <property type="match status" value="1"/>
</dbReference>
<dbReference type="SUPFAM" id="SSF56219">
    <property type="entry name" value="DNase I-like"/>
    <property type="match status" value="1"/>
</dbReference>
<dbReference type="GO" id="GO:0005737">
    <property type="term" value="C:cytoplasm"/>
    <property type="evidence" value="ECO:0007669"/>
    <property type="project" value="TreeGrafter"/>
</dbReference>
<name>A0AAD3CSS7_9STRA</name>
<accession>A0AAD3CSS7</accession>
<dbReference type="AlphaFoldDB" id="A0AAD3CSS7"/>
<sequence>MDSEIQRIRRERWLQSQKKNDDESTSDAKRRNVSPALRTQSWLEDLNADAQTKDEKKDIETEEDSKPAAKVIKKARVKAPNKPSSVKETCIDLTNSDDDDDIVVLDATSKTSLKRKQPRNALDEDVKVESTSSSSAPISKNNEIMPFSICTYNIWFERPNPSARMTEIARLISEQSPRPTFIGLQEVTPELLSHLSPLLRSLGYDIKFQRGVTYGVALCVLTEDYEGGRALNDSKMRQKHPMGRILEFGFEEFPSSRMARGIMWVRAEVDSIGGEVLFTTTHLESYIPSNDGSREREQQIKIASEFCLAKLRQTRSVKMAFITGDLNWDDERVRSKGTNKVLLSLIPHRNLGIQQWSDAWLDANPGEAGFTYDSKENPMLKGSMRRRFDRCIVCFRDEEMFAPTQAELIGKDAIAGLQWQKLKYNREGKPTGEVDNRPLAASDHFGLLVTIGKKQHFKSKNMTKNKPRK</sequence>
<evidence type="ECO:0000259" key="12">
    <source>
        <dbReference type="Pfam" id="PF03372"/>
    </source>
</evidence>
<evidence type="ECO:0000256" key="4">
    <source>
        <dbReference type="ARBA" id="ARBA00022722"/>
    </source>
</evidence>
<gene>
    <name evidence="13" type="ORF">CTEN210_07888</name>
</gene>
<evidence type="ECO:0000256" key="6">
    <source>
        <dbReference type="ARBA" id="ARBA00022763"/>
    </source>
</evidence>
<dbReference type="EMBL" id="BLLK01000045">
    <property type="protein sequence ID" value="GFH51412.1"/>
    <property type="molecule type" value="Genomic_DNA"/>
</dbReference>
<dbReference type="GO" id="GO:0003697">
    <property type="term" value="F:single-stranded DNA binding"/>
    <property type="evidence" value="ECO:0007669"/>
    <property type="project" value="TreeGrafter"/>
</dbReference>
<protein>
    <recommendedName>
        <fullName evidence="12">Endonuclease/exonuclease/phosphatase domain-containing protein</fullName>
    </recommendedName>
</protein>
<evidence type="ECO:0000313" key="14">
    <source>
        <dbReference type="Proteomes" id="UP001054902"/>
    </source>
</evidence>
<feature type="compositionally biased region" description="Basic and acidic residues" evidence="11">
    <location>
        <begin position="51"/>
        <end position="67"/>
    </location>
</feature>
<evidence type="ECO:0000256" key="2">
    <source>
        <dbReference type="ARBA" id="ARBA00001946"/>
    </source>
</evidence>
<dbReference type="GO" id="GO:0070260">
    <property type="term" value="F:5'-tyrosyl-DNA phosphodiesterase activity"/>
    <property type="evidence" value="ECO:0007669"/>
    <property type="project" value="TreeGrafter"/>
</dbReference>
<comment type="cofactor">
    <cofactor evidence="2">
        <name>Mg(2+)</name>
        <dbReference type="ChEBI" id="CHEBI:18420"/>
    </cofactor>
</comment>
<comment type="subcellular location">
    <subcellularLocation>
        <location evidence="3">Nucleus</location>
        <location evidence="3">PML body</location>
    </subcellularLocation>
</comment>
<keyword evidence="14" id="KW-1185">Reference proteome</keyword>
<evidence type="ECO:0000256" key="5">
    <source>
        <dbReference type="ARBA" id="ARBA00022723"/>
    </source>
</evidence>
<feature type="region of interest" description="Disordered" evidence="11">
    <location>
        <begin position="1"/>
        <end position="68"/>
    </location>
</feature>
<keyword evidence="4" id="KW-0540">Nuclease</keyword>
<keyword evidence="10" id="KW-0539">Nucleus</keyword>
<dbReference type="PANTHER" id="PTHR15822:SF4">
    <property type="entry name" value="TYROSYL-DNA PHOSPHODIESTERASE 2"/>
    <property type="match status" value="1"/>
</dbReference>
<dbReference type="InterPro" id="IPR036691">
    <property type="entry name" value="Endo/exonu/phosph_ase_sf"/>
</dbReference>
<organism evidence="13 14">
    <name type="scientific">Chaetoceros tenuissimus</name>
    <dbReference type="NCBI Taxonomy" id="426638"/>
    <lineage>
        <taxon>Eukaryota</taxon>
        <taxon>Sar</taxon>
        <taxon>Stramenopiles</taxon>
        <taxon>Ochrophyta</taxon>
        <taxon>Bacillariophyta</taxon>
        <taxon>Coscinodiscophyceae</taxon>
        <taxon>Chaetocerotophycidae</taxon>
        <taxon>Chaetocerotales</taxon>
        <taxon>Chaetocerotaceae</taxon>
        <taxon>Chaetoceros</taxon>
    </lineage>
</organism>
<dbReference type="GO" id="GO:0006302">
    <property type="term" value="P:double-strand break repair"/>
    <property type="evidence" value="ECO:0007669"/>
    <property type="project" value="TreeGrafter"/>
</dbReference>
<keyword evidence="8" id="KW-0460">Magnesium</keyword>
<evidence type="ECO:0000313" key="13">
    <source>
        <dbReference type="EMBL" id="GFH51412.1"/>
    </source>
</evidence>
<evidence type="ECO:0000256" key="8">
    <source>
        <dbReference type="ARBA" id="ARBA00022842"/>
    </source>
</evidence>
<feature type="domain" description="Endonuclease/exonuclease/phosphatase" evidence="12">
    <location>
        <begin position="150"/>
        <end position="374"/>
    </location>
</feature>
<evidence type="ECO:0000256" key="10">
    <source>
        <dbReference type="ARBA" id="ARBA00023242"/>
    </source>
</evidence>